<dbReference type="STRING" id="29321.AAV33_07100"/>
<dbReference type="Proteomes" id="UP000006078">
    <property type="component" value="Unassembled WGS sequence"/>
</dbReference>
<evidence type="ECO:0000313" key="3">
    <source>
        <dbReference type="Proteomes" id="UP000006078"/>
    </source>
</evidence>
<dbReference type="RefSeq" id="WP_004600965.1">
    <property type="nucleotide sequence ID" value="NZ_HF541866.1"/>
</dbReference>
<dbReference type="EMBL" id="AHAE01000047">
    <property type="protein sequence ID" value="EJZ82003.1"/>
    <property type="molecule type" value="Genomic_DNA"/>
</dbReference>
<organism evidence="1 4">
    <name type="scientific">Corynebacterium otitidis ATCC 51513</name>
    <dbReference type="NCBI Taxonomy" id="883169"/>
    <lineage>
        <taxon>Bacteria</taxon>
        <taxon>Bacillati</taxon>
        <taxon>Actinomycetota</taxon>
        <taxon>Actinomycetes</taxon>
        <taxon>Mycobacteriales</taxon>
        <taxon>Corynebacteriaceae</taxon>
        <taxon>Corynebacterium</taxon>
    </lineage>
</organism>
<dbReference type="EMBL" id="CAJZ01000069">
    <property type="protein sequence ID" value="CCI83224.1"/>
    <property type="molecule type" value="Genomic_DNA"/>
</dbReference>
<evidence type="ECO:0000313" key="2">
    <source>
        <dbReference type="EMBL" id="EJZ82003.1"/>
    </source>
</evidence>
<evidence type="ECO:0000313" key="4">
    <source>
        <dbReference type="Proteomes" id="UP000011016"/>
    </source>
</evidence>
<dbReference type="InterPro" id="IPR053847">
    <property type="entry name" value="DUF6928"/>
</dbReference>
<dbReference type="HOGENOM" id="CLU_062995_0_0_11"/>
<proteinExistence type="predicted"/>
<dbReference type="eggNOG" id="ENOG5031CVH">
    <property type="taxonomic scope" value="Bacteria"/>
</dbReference>
<dbReference type="Proteomes" id="UP000011016">
    <property type="component" value="Unassembled WGS sequence"/>
</dbReference>
<keyword evidence="3" id="KW-1185">Reference proteome</keyword>
<gene>
    <name evidence="1" type="ORF">BN46_0484</name>
    <name evidence="2" type="ORF">HMPREF9719_01075</name>
</gene>
<dbReference type="Pfam" id="PF21997">
    <property type="entry name" value="DUF6928"/>
    <property type="match status" value="1"/>
</dbReference>
<sequence length="310" mass="33374">MTLFRSNADDTDGPSLSAPVTLWFVSTPDPGSVLRAGPRADRGFARKYLAQLNPAWPVTPIGVFPLNRSTAAAAGEFYIAGYPDITVVQTVLHGLKEISGVDKRLLESRPADRIFAFAREPEAGYGAFAHWADGRLERAFAATRTAVYEDTGVPEPFEGPFWAGEHGDDEGGISLPFRPTDLVDAAESSWLGADTSSEGVDLDIAAFAVDGRRAPRLDERPLGRGATFEEMAASANSALGIGGHNADYDDYEEGNSRVIRAGEGQPDTGDEFARLAEAAGAAARRVGRGAWRRTKTLAARLRDRLRHTDR</sequence>
<reference evidence="1 4" key="1">
    <citation type="journal article" date="2012" name="J. Bacteriol.">
        <title>Draft Genome Sequence of Turicella otitidis ATCC 51513, Isolated from Middle Ear Fluid from a Child with Otitis Media.</title>
        <authorList>
            <person name="Brinkrolf K."/>
            <person name="Schneider J."/>
            <person name="Knecht M."/>
            <person name="Ruckert C."/>
            <person name="Tauch A."/>
        </authorList>
    </citation>
    <scope>NUCLEOTIDE SEQUENCE [LARGE SCALE GENOMIC DNA]</scope>
    <source>
        <strain evidence="1 4">ATCC 51513</strain>
    </source>
</reference>
<name>I7LBM5_9CORY</name>
<dbReference type="AlphaFoldDB" id="I7LBM5"/>
<dbReference type="PATRIC" id="fig|883169.3.peg.1038"/>
<accession>I7LBM5</accession>
<evidence type="ECO:0000313" key="1">
    <source>
        <dbReference type="EMBL" id="CCI83224.1"/>
    </source>
</evidence>
<comment type="caution">
    <text evidence="1">The sequence shown here is derived from an EMBL/GenBank/DDBJ whole genome shotgun (WGS) entry which is preliminary data.</text>
</comment>
<dbReference type="OrthoDB" id="4772769at2"/>
<reference evidence="2 3" key="2">
    <citation type="submission" date="2012-08" db="EMBL/GenBank/DDBJ databases">
        <title>The Genome Sequence of Turicella otitidis ATCC 51513.</title>
        <authorList>
            <consortium name="The Broad Institute Genome Sequencing Platform"/>
            <person name="Earl A."/>
            <person name="Ward D."/>
            <person name="Feldgarden M."/>
            <person name="Gevers D."/>
            <person name="Huys G."/>
            <person name="Walker B."/>
            <person name="Young S.K."/>
            <person name="Zeng Q."/>
            <person name="Gargeya S."/>
            <person name="Fitzgerald M."/>
            <person name="Haas B."/>
            <person name="Abouelleil A."/>
            <person name="Alvarado L."/>
            <person name="Arachchi H.M."/>
            <person name="Berlin A.M."/>
            <person name="Chapman S.B."/>
            <person name="Goldberg J."/>
            <person name="Griggs A."/>
            <person name="Gujja S."/>
            <person name="Hansen M."/>
            <person name="Howarth C."/>
            <person name="Imamovic A."/>
            <person name="Larimer J."/>
            <person name="McCowen C."/>
            <person name="Montmayeur A."/>
            <person name="Murphy C."/>
            <person name="Neiman D."/>
            <person name="Pearson M."/>
            <person name="Priest M."/>
            <person name="Roberts A."/>
            <person name="Saif S."/>
            <person name="Shea T."/>
            <person name="Sisk P."/>
            <person name="Sykes S."/>
            <person name="Wortman J."/>
            <person name="Nusbaum C."/>
            <person name="Birren B."/>
        </authorList>
    </citation>
    <scope>NUCLEOTIDE SEQUENCE [LARGE SCALE GENOMIC DNA]</scope>
    <source>
        <strain evidence="2 3">ATCC 51513</strain>
    </source>
</reference>
<protein>
    <submittedName>
        <fullName evidence="1">Uncharacterized protein</fullName>
    </submittedName>
</protein>